<comment type="caution">
    <text evidence="1">The sequence shown here is derived from an EMBL/GenBank/DDBJ whole genome shotgun (WGS) entry which is preliminary data.</text>
</comment>
<protein>
    <submittedName>
        <fullName evidence="1">Uncharacterized protein</fullName>
    </submittedName>
</protein>
<sequence>MSTSKMTMEAFRLAEAAYKKTLKQMSSLSPLSGKLLNLKLILAMLKKDNLEIRNGFDQLTVDEPNDGDEQTTPLNPNLPPYQFVEKLRKLKTVVVADISNN</sequence>
<evidence type="ECO:0000313" key="1">
    <source>
        <dbReference type="EMBL" id="GIY67164.1"/>
    </source>
</evidence>
<proteinExistence type="predicted"/>
<reference evidence="1 2" key="1">
    <citation type="submission" date="2021-06" db="EMBL/GenBank/DDBJ databases">
        <title>Caerostris extrusa draft genome.</title>
        <authorList>
            <person name="Kono N."/>
            <person name="Arakawa K."/>
        </authorList>
    </citation>
    <scope>NUCLEOTIDE SEQUENCE [LARGE SCALE GENOMIC DNA]</scope>
</reference>
<keyword evidence="2" id="KW-1185">Reference proteome</keyword>
<organism evidence="1 2">
    <name type="scientific">Caerostris extrusa</name>
    <name type="common">Bark spider</name>
    <name type="synonym">Caerostris bankana</name>
    <dbReference type="NCBI Taxonomy" id="172846"/>
    <lineage>
        <taxon>Eukaryota</taxon>
        <taxon>Metazoa</taxon>
        <taxon>Ecdysozoa</taxon>
        <taxon>Arthropoda</taxon>
        <taxon>Chelicerata</taxon>
        <taxon>Arachnida</taxon>
        <taxon>Araneae</taxon>
        <taxon>Araneomorphae</taxon>
        <taxon>Entelegynae</taxon>
        <taxon>Araneoidea</taxon>
        <taxon>Araneidae</taxon>
        <taxon>Caerostris</taxon>
    </lineage>
</organism>
<gene>
    <name evidence="1" type="ORF">CEXT_513631</name>
</gene>
<dbReference type="Proteomes" id="UP001054945">
    <property type="component" value="Unassembled WGS sequence"/>
</dbReference>
<evidence type="ECO:0000313" key="2">
    <source>
        <dbReference type="Proteomes" id="UP001054945"/>
    </source>
</evidence>
<accession>A0AAV4VAY5</accession>
<dbReference type="EMBL" id="BPLR01014207">
    <property type="protein sequence ID" value="GIY67164.1"/>
    <property type="molecule type" value="Genomic_DNA"/>
</dbReference>
<dbReference type="AlphaFoldDB" id="A0AAV4VAY5"/>
<name>A0AAV4VAY5_CAEEX</name>